<feature type="domain" description="PAS" evidence="1">
    <location>
        <begin position="18"/>
        <end position="62"/>
    </location>
</feature>
<dbReference type="InterPro" id="IPR035919">
    <property type="entry name" value="EAL_sf"/>
</dbReference>
<dbReference type="SUPFAM" id="SSF55073">
    <property type="entry name" value="Nucleotide cyclase"/>
    <property type="match status" value="1"/>
</dbReference>
<name>A0A4P6L3J4_9BURK</name>
<dbReference type="RefSeq" id="WP_130189259.1">
    <property type="nucleotide sequence ID" value="NZ_CP035913.1"/>
</dbReference>
<dbReference type="FunFam" id="3.30.70.270:FF:000001">
    <property type="entry name" value="Diguanylate cyclase domain protein"/>
    <property type="match status" value="1"/>
</dbReference>
<dbReference type="NCBIfam" id="TIGR00229">
    <property type="entry name" value="sensory_box"/>
    <property type="match status" value="1"/>
</dbReference>
<dbReference type="InterPro" id="IPR035965">
    <property type="entry name" value="PAS-like_dom_sf"/>
</dbReference>
<keyword evidence="6" id="KW-1185">Reference proteome</keyword>
<dbReference type="InterPro" id="IPR001610">
    <property type="entry name" value="PAC"/>
</dbReference>
<dbReference type="PROSITE" id="PS50887">
    <property type="entry name" value="GGDEF"/>
    <property type="match status" value="1"/>
</dbReference>
<dbReference type="InterPro" id="IPR043128">
    <property type="entry name" value="Rev_trsase/Diguanyl_cyclase"/>
</dbReference>
<dbReference type="SUPFAM" id="SSF55785">
    <property type="entry name" value="PYP-like sensor domain (PAS domain)"/>
    <property type="match status" value="2"/>
</dbReference>
<dbReference type="Pfam" id="PF08447">
    <property type="entry name" value="PAS_3"/>
    <property type="match status" value="1"/>
</dbReference>
<sequence length="716" mass="78213">MEPERSEDAQPPVAQLSATGALRELLDHLPAGVVIHRADGVVATANRTAERLLGRTVDGVTGLPAAVAEWGLLGPDGAPLAEQDYPVWSVLRLGTEVSGAVIGIVRPGEERPRWMLCNAYPVLGAAGAVQEVVVSFTDCTALKLAEEHLRKSEERLRLVLLGSTDATWDLDLVTGIVYYSDRWWEMVGLPPDGAGMANDTWRHLMHPDDMPVIDRFMASLLAGRERTYAIEFRLRHQDGHYVPVLSRGFVLRGDDGRALRLSGTNTDLTERKESERRIYELAYFDQLTGLPNRRHLLEQLQRIASHTSRTQAVGALLFIDLDHFKGVNDTLGHSAGDLLLRQVAERLRHAVRETDHLARLGGDEFVVALEGLGRTATEAAVEAGKVARKILGVLARPHPLGQLGAGRACTVTPSIGVALFGHEHGSVDAALRQADIAMYHAKTAGRDTMRFFDPAMQAAIDQRSAMEADLRESLKRHRFPLHCQPQFGADGRVVGGEVLLRWQHPQRGLVGPAEFIGLAETTGLIVGIGMQALHDACICLERWSHIAGLADLVLAVNVSACQLLQPDFPDRVLAVLAETGAPPSRLSLELTESAFARDVDDVIAKMTHLRSHGVLFSLDDFGTGYSSLSYLKQFPLSALKVDRSFVSDVAHVANAGAIAELIVSLGKTLGLKVIAEGVETERQFAFLREHDCDAYQGFLFSPPVPISEFEQRYQQA</sequence>
<evidence type="ECO:0000259" key="4">
    <source>
        <dbReference type="PROSITE" id="PS50887"/>
    </source>
</evidence>
<dbReference type="SMART" id="SM00091">
    <property type="entry name" value="PAS"/>
    <property type="match status" value="2"/>
</dbReference>
<dbReference type="InterPro" id="IPR013656">
    <property type="entry name" value="PAS_4"/>
</dbReference>
<dbReference type="PROSITE" id="PS50112">
    <property type="entry name" value="PAS"/>
    <property type="match status" value="2"/>
</dbReference>
<dbReference type="InterPro" id="IPR000160">
    <property type="entry name" value="GGDEF_dom"/>
</dbReference>
<feature type="domain" description="PAC" evidence="2">
    <location>
        <begin position="98"/>
        <end position="151"/>
    </location>
</feature>
<dbReference type="GO" id="GO:0003824">
    <property type="term" value="F:catalytic activity"/>
    <property type="evidence" value="ECO:0007669"/>
    <property type="project" value="UniProtKB-ARBA"/>
</dbReference>
<dbReference type="Gene3D" id="3.30.450.20">
    <property type="entry name" value="PAS domain"/>
    <property type="match status" value="2"/>
</dbReference>
<dbReference type="CDD" id="cd01948">
    <property type="entry name" value="EAL"/>
    <property type="match status" value="1"/>
</dbReference>
<organism evidence="5 6">
    <name type="scientific">Pseudoduganella lutea</name>
    <dbReference type="NCBI Taxonomy" id="321985"/>
    <lineage>
        <taxon>Bacteria</taxon>
        <taxon>Pseudomonadati</taxon>
        <taxon>Pseudomonadota</taxon>
        <taxon>Betaproteobacteria</taxon>
        <taxon>Burkholderiales</taxon>
        <taxon>Oxalobacteraceae</taxon>
        <taxon>Telluria group</taxon>
        <taxon>Pseudoduganella</taxon>
    </lineage>
</organism>
<dbReference type="PANTHER" id="PTHR44757:SF2">
    <property type="entry name" value="BIOFILM ARCHITECTURE MAINTENANCE PROTEIN MBAA"/>
    <property type="match status" value="1"/>
</dbReference>
<feature type="domain" description="EAL" evidence="3">
    <location>
        <begin position="463"/>
        <end position="716"/>
    </location>
</feature>
<gene>
    <name evidence="5" type="ORF">EWM63_26815</name>
</gene>
<dbReference type="CDD" id="cd00130">
    <property type="entry name" value="PAS"/>
    <property type="match status" value="2"/>
</dbReference>
<evidence type="ECO:0000259" key="2">
    <source>
        <dbReference type="PROSITE" id="PS50113"/>
    </source>
</evidence>
<dbReference type="PROSITE" id="PS50883">
    <property type="entry name" value="EAL"/>
    <property type="match status" value="1"/>
</dbReference>
<dbReference type="InterPro" id="IPR013655">
    <property type="entry name" value="PAS_fold_3"/>
</dbReference>
<dbReference type="InterPro" id="IPR000014">
    <property type="entry name" value="PAS"/>
</dbReference>
<dbReference type="PANTHER" id="PTHR44757">
    <property type="entry name" value="DIGUANYLATE CYCLASE DGCP"/>
    <property type="match status" value="1"/>
</dbReference>
<dbReference type="InterPro" id="IPR001633">
    <property type="entry name" value="EAL_dom"/>
</dbReference>
<dbReference type="SUPFAM" id="SSF141868">
    <property type="entry name" value="EAL domain-like"/>
    <property type="match status" value="1"/>
</dbReference>
<feature type="domain" description="GGDEF" evidence="4">
    <location>
        <begin position="312"/>
        <end position="454"/>
    </location>
</feature>
<dbReference type="KEGG" id="plue:EWM63_26815"/>
<dbReference type="SMART" id="SM00052">
    <property type="entry name" value="EAL"/>
    <property type="match status" value="1"/>
</dbReference>
<dbReference type="SMART" id="SM00086">
    <property type="entry name" value="PAC"/>
    <property type="match status" value="2"/>
</dbReference>
<accession>A0A4P6L3J4</accession>
<dbReference type="NCBIfam" id="TIGR00254">
    <property type="entry name" value="GGDEF"/>
    <property type="match status" value="1"/>
</dbReference>
<dbReference type="EMBL" id="CP035913">
    <property type="protein sequence ID" value="QBE66150.1"/>
    <property type="molecule type" value="Genomic_DNA"/>
</dbReference>
<evidence type="ECO:0000259" key="3">
    <source>
        <dbReference type="PROSITE" id="PS50883"/>
    </source>
</evidence>
<dbReference type="Proteomes" id="UP000290637">
    <property type="component" value="Chromosome"/>
</dbReference>
<dbReference type="InterPro" id="IPR052155">
    <property type="entry name" value="Biofilm_reg_signaling"/>
</dbReference>
<dbReference type="InterPro" id="IPR000700">
    <property type="entry name" value="PAS-assoc_C"/>
</dbReference>
<evidence type="ECO:0000313" key="6">
    <source>
        <dbReference type="Proteomes" id="UP000290637"/>
    </source>
</evidence>
<dbReference type="PROSITE" id="PS50113">
    <property type="entry name" value="PAC"/>
    <property type="match status" value="2"/>
</dbReference>
<dbReference type="Gene3D" id="3.30.70.270">
    <property type="match status" value="1"/>
</dbReference>
<protein>
    <submittedName>
        <fullName evidence="5">EAL domain-containing protein</fullName>
    </submittedName>
</protein>
<feature type="domain" description="PAS" evidence="1">
    <location>
        <begin position="152"/>
        <end position="224"/>
    </location>
</feature>
<dbReference type="Pfam" id="PF00990">
    <property type="entry name" value="GGDEF"/>
    <property type="match status" value="1"/>
</dbReference>
<evidence type="ECO:0000259" key="1">
    <source>
        <dbReference type="PROSITE" id="PS50112"/>
    </source>
</evidence>
<dbReference type="AlphaFoldDB" id="A0A4P6L3J4"/>
<reference evidence="5 6" key="1">
    <citation type="submission" date="2019-02" db="EMBL/GenBank/DDBJ databases">
        <title>Draft Genome Sequences of Six Type Strains of the Genus Massilia.</title>
        <authorList>
            <person name="Miess H."/>
            <person name="Frediansyhah A."/>
            <person name="Gross H."/>
        </authorList>
    </citation>
    <scope>NUCLEOTIDE SEQUENCE [LARGE SCALE GENOMIC DNA]</scope>
    <source>
        <strain evidence="5 6">DSM 17473</strain>
    </source>
</reference>
<dbReference type="InterPro" id="IPR029787">
    <property type="entry name" value="Nucleotide_cyclase"/>
</dbReference>
<dbReference type="Gene3D" id="3.20.20.450">
    <property type="entry name" value="EAL domain"/>
    <property type="match status" value="1"/>
</dbReference>
<dbReference type="CDD" id="cd01949">
    <property type="entry name" value="GGDEF"/>
    <property type="match status" value="1"/>
</dbReference>
<evidence type="ECO:0000313" key="5">
    <source>
        <dbReference type="EMBL" id="QBE66150.1"/>
    </source>
</evidence>
<dbReference type="Pfam" id="PF00563">
    <property type="entry name" value="EAL"/>
    <property type="match status" value="1"/>
</dbReference>
<feature type="domain" description="PAC" evidence="2">
    <location>
        <begin position="228"/>
        <end position="280"/>
    </location>
</feature>
<dbReference type="SMART" id="SM00267">
    <property type="entry name" value="GGDEF"/>
    <property type="match status" value="1"/>
</dbReference>
<dbReference type="OrthoDB" id="9813903at2"/>
<proteinExistence type="predicted"/>
<dbReference type="Pfam" id="PF08448">
    <property type="entry name" value="PAS_4"/>
    <property type="match status" value="1"/>
</dbReference>